<organism evidence="2 3">
    <name type="scientific">Neodothiora populina</name>
    <dbReference type="NCBI Taxonomy" id="2781224"/>
    <lineage>
        <taxon>Eukaryota</taxon>
        <taxon>Fungi</taxon>
        <taxon>Dikarya</taxon>
        <taxon>Ascomycota</taxon>
        <taxon>Pezizomycotina</taxon>
        <taxon>Dothideomycetes</taxon>
        <taxon>Dothideomycetidae</taxon>
        <taxon>Dothideales</taxon>
        <taxon>Dothioraceae</taxon>
        <taxon>Neodothiora</taxon>
    </lineage>
</organism>
<dbReference type="GeneID" id="95974741"/>
<evidence type="ECO:0000256" key="1">
    <source>
        <dbReference type="SAM" id="MobiDB-lite"/>
    </source>
</evidence>
<feature type="compositionally biased region" description="Basic and acidic residues" evidence="1">
    <location>
        <begin position="278"/>
        <end position="287"/>
    </location>
</feature>
<accession>A0ABR3PMQ5</accession>
<evidence type="ECO:0000313" key="2">
    <source>
        <dbReference type="EMBL" id="KAL1310795.1"/>
    </source>
</evidence>
<protein>
    <recommendedName>
        <fullName evidence="4">Developmental regulator</fullName>
    </recommendedName>
</protein>
<evidence type="ECO:0000313" key="3">
    <source>
        <dbReference type="Proteomes" id="UP001562354"/>
    </source>
</evidence>
<feature type="compositionally biased region" description="Basic and acidic residues" evidence="1">
    <location>
        <begin position="166"/>
        <end position="176"/>
    </location>
</feature>
<proteinExistence type="predicted"/>
<evidence type="ECO:0008006" key="4">
    <source>
        <dbReference type="Google" id="ProtNLM"/>
    </source>
</evidence>
<feature type="region of interest" description="Disordered" evidence="1">
    <location>
        <begin position="166"/>
        <end position="310"/>
    </location>
</feature>
<name>A0ABR3PMQ5_9PEZI</name>
<reference evidence="2 3" key="1">
    <citation type="submission" date="2024-07" db="EMBL/GenBank/DDBJ databases">
        <title>Draft sequence of the Neodothiora populina.</title>
        <authorList>
            <person name="Drown D.D."/>
            <person name="Schuette U.S."/>
            <person name="Buechlein A.B."/>
            <person name="Rusch D.R."/>
            <person name="Winton L.W."/>
            <person name="Adams G.A."/>
        </authorList>
    </citation>
    <scope>NUCLEOTIDE SEQUENCE [LARGE SCALE GENOMIC DNA]</scope>
    <source>
        <strain evidence="2 3">CPC 39397</strain>
    </source>
</reference>
<keyword evidence="3" id="KW-1185">Reference proteome</keyword>
<comment type="caution">
    <text evidence="2">The sequence shown here is derived from an EMBL/GenBank/DDBJ whole genome shotgun (WGS) entry which is preliminary data.</text>
</comment>
<dbReference type="Proteomes" id="UP001562354">
    <property type="component" value="Unassembled WGS sequence"/>
</dbReference>
<sequence>MPTYVLHGFRWPRPLIRIHIILQNLDDAAAEWICSPTTTQALLSNFRELFPESMPYLPGLRLIEQYDPNDLSAASLSQPYAYVADVVEEVKLGVDLDDVRGRGVSNDQWGALMEIRDRLAPDEKVGWFVVVCGDEERWAPPTNELIRGGHPVDNSAYNGNGHIIDSYRVRPSEKSRARGNNDGTVFEMPGGHGSKGPGDETLRELRERSGYRTASDTSDSSSGAATRHTSATTTTPTIGPGGKTPEFRSPESSDSFNSLPRRSGGVRGWLAKRKSQKSIREIAKAQSREQAPPLPKSSPAPGKTSQLAVR</sequence>
<dbReference type="RefSeq" id="XP_069203644.1">
    <property type="nucleotide sequence ID" value="XM_069340171.1"/>
</dbReference>
<feature type="compositionally biased region" description="Low complexity" evidence="1">
    <location>
        <begin position="213"/>
        <end position="238"/>
    </location>
</feature>
<feature type="compositionally biased region" description="Basic and acidic residues" evidence="1">
    <location>
        <begin position="197"/>
        <end position="210"/>
    </location>
</feature>
<dbReference type="EMBL" id="JBFMKM010000003">
    <property type="protein sequence ID" value="KAL1310795.1"/>
    <property type="molecule type" value="Genomic_DNA"/>
</dbReference>
<gene>
    <name evidence="2" type="ORF">AAFC00_001038</name>
</gene>